<keyword evidence="2" id="KW-1133">Transmembrane helix</keyword>
<protein>
    <submittedName>
        <fullName evidence="3">Uncharacterized protein</fullName>
    </submittedName>
</protein>
<dbReference type="Proteomes" id="UP000324222">
    <property type="component" value="Unassembled WGS sequence"/>
</dbReference>
<organism evidence="3 4">
    <name type="scientific">Portunus trituberculatus</name>
    <name type="common">Swimming crab</name>
    <name type="synonym">Neptunus trituberculatus</name>
    <dbReference type="NCBI Taxonomy" id="210409"/>
    <lineage>
        <taxon>Eukaryota</taxon>
        <taxon>Metazoa</taxon>
        <taxon>Ecdysozoa</taxon>
        <taxon>Arthropoda</taxon>
        <taxon>Crustacea</taxon>
        <taxon>Multicrustacea</taxon>
        <taxon>Malacostraca</taxon>
        <taxon>Eumalacostraca</taxon>
        <taxon>Eucarida</taxon>
        <taxon>Decapoda</taxon>
        <taxon>Pleocyemata</taxon>
        <taxon>Brachyura</taxon>
        <taxon>Eubrachyura</taxon>
        <taxon>Portunoidea</taxon>
        <taxon>Portunidae</taxon>
        <taxon>Portuninae</taxon>
        <taxon>Portunus</taxon>
    </lineage>
</organism>
<dbReference type="AlphaFoldDB" id="A0A5B7KFB3"/>
<gene>
    <name evidence="3" type="ORF">E2C01_101127</name>
</gene>
<dbReference type="EMBL" id="VSRR010145754">
    <property type="protein sequence ID" value="MPD05387.1"/>
    <property type="molecule type" value="Genomic_DNA"/>
</dbReference>
<sequence>MRRRQAGGEKEQMPPRPPATPCPMTPFSPAASVWLARVLLVAVAAPALITMIRISETLTTRVTSKRTRRWVGN</sequence>
<evidence type="ECO:0000256" key="1">
    <source>
        <dbReference type="SAM" id="MobiDB-lite"/>
    </source>
</evidence>
<comment type="caution">
    <text evidence="3">The sequence shown here is derived from an EMBL/GenBank/DDBJ whole genome shotgun (WGS) entry which is preliminary data.</text>
</comment>
<feature type="region of interest" description="Disordered" evidence="1">
    <location>
        <begin position="1"/>
        <end position="24"/>
    </location>
</feature>
<evidence type="ECO:0000313" key="4">
    <source>
        <dbReference type="Proteomes" id="UP000324222"/>
    </source>
</evidence>
<reference evidence="3 4" key="1">
    <citation type="submission" date="2019-05" db="EMBL/GenBank/DDBJ databases">
        <title>Another draft genome of Portunus trituberculatus and its Hox gene families provides insights of decapod evolution.</title>
        <authorList>
            <person name="Jeong J.-H."/>
            <person name="Song I."/>
            <person name="Kim S."/>
            <person name="Choi T."/>
            <person name="Kim D."/>
            <person name="Ryu S."/>
            <person name="Kim W."/>
        </authorList>
    </citation>
    <scope>NUCLEOTIDE SEQUENCE [LARGE SCALE GENOMIC DNA]</scope>
    <source>
        <tissue evidence="3">Muscle</tissue>
    </source>
</reference>
<keyword evidence="4" id="KW-1185">Reference proteome</keyword>
<feature type="transmembrane region" description="Helical" evidence="2">
    <location>
        <begin position="34"/>
        <end position="54"/>
    </location>
</feature>
<name>A0A5B7KFB3_PORTR</name>
<evidence type="ECO:0000313" key="3">
    <source>
        <dbReference type="EMBL" id="MPD05387.1"/>
    </source>
</evidence>
<evidence type="ECO:0000256" key="2">
    <source>
        <dbReference type="SAM" id="Phobius"/>
    </source>
</evidence>
<proteinExistence type="predicted"/>
<keyword evidence="2" id="KW-0812">Transmembrane</keyword>
<feature type="compositionally biased region" description="Pro residues" evidence="1">
    <location>
        <begin position="14"/>
        <end position="24"/>
    </location>
</feature>
<accession>A0A5B7KFB3</accession>
<feature type="compositionally biased region" description="Basic and acidic residues" evidence="1">
    <location>
        <begin position="1"/>
        <end position="13"/>
    </location>
</feature>
<keyword evidence="2" id="KW-0472">Membrane</keyword>